<dbReference type="AlphaFoldDB" id="A0A5Q4YXY6"/>
<protein>
    <submittedName>
        <fullName evidence="2">Uncharacterized protein</fullName>
    </submittedName>
</protein>
<feature type="transmembrane region" description="Helical" evidence="1">
    <location>
        <begin position="61"/>
        <end position="79"/>
    </location>
</feature>
<reference evidence="2" key="1">
    <citation type="submission" date="2019-09" db="EMBL/GenBank/DDBJ databases">
        <authorList>
            <person name="Hjerde E."/>
        </authorList>
    </citation>
    <scope>NUCLEOTIDE SEQUENCE</scope>
    <source>
        <strain evidence="2">06/09/160</strain>
    </source>
</reference>
<organism evidence="2">
    <name type="scientific">Aliivibrio wodanis</name>
    <dbReference type="NCBI Taxonomy" id="80852"/>
    <lineage>
        <taxon>Bacteria</taxon>
        <taxon>Pseudomonadati</taxon>
        <taxon>Pseudomonadota</taxon>
        <taxon>Gammaproteobacteria</taxon>
        <taxon>Vibrionales</taxon>
        <taxon>Vibrionaceae</taxon>
        <taxon>Aliivibrio</taxon>
    </lineage>
</organism>
<keyword evidence="1" id="KW-0472">Membrane</keyword>
<feature type="transmembrane region" description="Helical" evidence="1">
    <location>
        <begin position="34"/>
        <end position="54"/>
    </location>
</feature>
<gene>
    <name evidence="2" type="ORF">AW0309160_01610</name>
</gene>
<sequence>MHDKDNELELERELHELPIIYQWEAIRCDRASYALRWMIAIGSSLFVYGGFYLLIKDSETIIPLLLMGIAMALVSRYLFLADEHICFYLTKKGIHFTTEQIIPEMAYKVMRGFAWFGVAVSFFAVTIIGPMAFVGAGACALLSFKMTGFESKISKSYILFSEEYTLFDIRKEDTFAIISHPYDLYASYEWLFYFSKDREEIKKHLLSVFRKSRYVEINHPKEIDNYGPFEPSENLSINHANS</sequence>
<feature type="transmembrane region" description="Helical" evidence="1">
    <location>
        <begin position="113"/>
        <end position="144"/>
    </location>
</feature>
<keyword evidence="1" id="KW-0812">Transmembrane</keyword>
<dbReference type="EMBL" id="LR721750">
    <property type="protein sequence ID" value="VVV04226.1"/>
    <property type="molecule type" value="Genomic_DNA"/>
</dbReference>
<evidence type="ECO:0000313" key="2">
    <source>
        <dbReference type="EMBL" id="VVV04226.1"/>
    </source>
</evidence>
<proteinExistence type="predicted"/>
<accession>A0A5Q4YXY6</accession>
<name>A0A5Q4YXY6_9GAMM</name>
<keyword evidence="1" id="KW-1133">Transmembrane helix</keyword>
<evidence type="ECO:0000256" key="1">
    <source>
        <dbReference type="SAM" id="Phobius"/>
    </source>
</evidence>